<comment type="caution">
    <text evidence="1">The sequence shown here is derived from an EMBL/GenBank/DDBJ whole genome shotgun (WGS) entry which is preliminary data.</text>
</comment>
<evidence type="ECO:0000313" key="1">
    <source>
        <dbReference type="EMBL" id="MEK9501625.1"/>
    </source>
</evidence>
<accession>A0ABU9ECF7</accession>
<protein>
    <recommendedName>
        <fullName evidence="3">DUF4194 domain-containing protein</fullName>
    </recommendedName>
</protein>
<name>A0ABU9ECF7_9BACT</name>
<gene>
    <name evidence="1" type="ORF">WI372_11595</name>
</gene>
<organism evidence="1 2">
    <name type="scientific">Gaopeijia maritima</name>
    <dbReference type="NCBI Taxonomy" id="3119007"/>
    <lineage>
        <taxon>Bacteria</taxon>
        <taxon>Pseudomonadati</taxon>
        <taxon>Gemmatimonadota</taxon>
        <taxon>Longimicrobiia</taxon>
        <taxon>Gaopeijiales</taxon>
        <taxon>Gaopeijiaceae</taxon>
        <taxon>Gaopeijia</taxon>
    </lineage>
</organism>
<evidence type="ECO:0008006" key="3">
    <source>
        <dbReference type="Google" id="ProtNLM"/>
    </source>
</evidence>
<evidence type="ECO:0000313" key="2">
    <source>
        <dbReference type="Proteomes" id="UP001484239"/>
    </source>
</evidence>
<reference evidence="1 2" key="1">
    <citation type="submission" date="2024-02" db="EMBL/GenBank/DDBJ databases">
        <title>A novel Gemmatimonadota bacterium.</title>
        <authorList>
            <person name="Du Z.-J."/>
            <person name="Ye Y.-Q."/>
        </authorList>
    </citation>
    <scope>NUCLEOTIDE SEQUENCE [LARGE SCALE GENOMIC DNA]</scope>
    <source>
        <strain evidence="1 2">DH-20</strain>
    </source>
</reference>
<dbReference type="EMBL" id="JBBHLI010000006">
    <property type="protein sequence ID" value="MEK9501625.1"/>
    <property type="molecule type" value="Genomic_DNA"/>
</dbReference>
<sequence length="242" mass="27022">MTEDRESGDAGAQDEATDDPMESYFQLYDDLLRRLGYRFERTRLVEQAIERIRAPSPNGYSMLHEAEVCLAAYQIVWQYATRRPGKSGLRGVELGNAMRCVIYLGYVLEDDLALVRHLDESLDLADLGVELDPSAPGGGKKITGRRGPRPSMLRTYVVALLRRRFPEWEEGAPFPHADSQELRNWLRDEIASAGRPKDLHFGFSSALGYADAVGGSLVEAEKIDPAPGGPLSTIIENLRRMQ</sequence>
<keyword evidence="2" id="KW-1185">Reference proteome</keyword>
<dbReference type="Proteomes" id="UP001484239">
    <property type="component" value="Unassembled WGS sequence"/>
</dbReference>
<proteinExistence type="predicted"/>
<dbReference type="RefSeq" id="WP_405287032.1">
    <property type="nucleotide sequence ID" value="NZ_JBBHLI010000006.1"/>
</dbReference>